<dbReference type="Proteomes" id="UP000729701">
    <property type="component" value="Unassembled WGS sequence"/>
</dbReference>
<dbReference type="Gene3D" id="2.30.30.40">
    <property type="entry name" value="SH3 Domains"/>
    <property type="match status" value="1"/>
</dbReference>
<name>A0A951UV88_9CYAN</name>
<evidence type="ECO:0000313" key="3">
    <source>
        <dbReference type="EMBL" id="MBW4671428.1"/>
    </source>
</evidence>
<feature type="domain" description="SH3b" evidence="2">
    <location>
        <begin position="12"/>
        <end position="83"/>
    </location>
</feature>
<evidence type="ECO:0000259" key="2">
    <source>
        <dbReference type="PROSITE" id="PS51781"/>
    </source>
</evidence>
<reference evidence="3" key="2">
    <citation type="journal article" date="2022" name="Microbiol. Resour. Announc.">
        <title>Metagenome Sequencing to Explore Phylogenomics of Terrestrial Cyanobacteria.</title>
        <authorList>
            <person name="Ward R.D."/>
            <person name="Stajich J.E."/>
            <person name="Johansen J.R."/>
            <person name="Huntemann M."/>
            <person name="Clum A."/>
            <person name="Foster B."/>
            <person name="Foster B."/>
            <person name="Roux S."/>
            <person name="Palaniappan K."/>
            <person name="Varghese N."/>
            <person name="Mukherjee S."/>
            <person name="Reddy T.B.K."/>
            <person name="Daum C."/>
            <person name="Copeland A."/>
            <person name="Chen I.A."/>
            <person name="Ivanova N.N."/>
            <person name="Kyrpides N.C."/>
            <person name="Shapiro N."/>
            <person name="Eloe-Fadrosh E.A."/>
            <person name="Pietrasiak N."/>
        </authorList>
    </citation>
    <scope>NUCLEOTIDE SEQUENCE</scope>
    <source>
        <strain evidence="3">GSE-NOS-MK-12-04C</strain>
    </source>
</reference>
<proteinExistence type="predicted"/>
<protein>
    <submittedName>
        <fullName evidence="3">SH3 domain-containing protein</fullName>
    </submittedName>
</protein>
<feature type="region of interest" description="Disordered" evidence="1">
    <location>
        <begin position="1"/>
        <end position="44"/>
    </location>
</feature>
<reference evidence="3" key="1">
    <citation type="submission" date="2021-05" db="EMBL/GenBank/DDBJ databases">
        <authorList>
            <person name="Pietrasiak N."/>
            <person name="Ward R."/>
            <person name="Stajich J.E."/>
            <person name="Kurbessoian T."/>
        </authorList>
    </citation>
    <scope>NUCLEOTIDE SEQUENCE</scope>
    <source>
        <strain evidence="3">GSE-NOS-MK-12-04C</strain>
    </source>
</reference>
<organism evidence="3 4">
    <name type="scientific">Cyanomargarita calcarea GSE-NOS-MK-12-04C</name>
    <dbReference type="NCBI Taxonomy" id="2839659"/>
    <lineage>
        <taxon>Bacteria</taxon>
        <taxon>Bacillati</taxon>
        <taxon>Cyanobacteriota</taxon>
        <taxon>Cyanophyceae</taxon>
        <taxon>Nostocales</taxon>
        <taxon>Cyanomargaritaceae</taxon>
        <taxon>Cyanomargarita</taxon>
    </lineage>
</organism>
<accession>A0A951UV88</accession>
<dbReference type="EMBL" id="JAHHGZ010000045">
    <property type="protein sequence ID" value="MBW4671428.1"/>
    <property type="molecule type" value="Genomic_DNA"/>
</dbReference>
<dbReference type="InterPro" id="IPR003646">
    <property type="entry name" value="SH3-like_bac-type"/>
</dbReference>
<gene>
    <name evidence="3" type="ORF">KME60_29405</name>
</gene>
<evidence type="ECO:0000256" key="1">
    <source>
        <dbReference type="SAM" id="MobiDB-lite"/>
    </source>
</evidence>
<dbReference type="PROSITE" id="PS51781">
    <property type="entry name" value="SH3B"/>
    <property type="match status" value="1"/>
</dbReference>
<sequence length="194" mass="21736">MSTMNKQGVLKSNDASNSTVPVRIRSTPSTQNQSNIKLTKPPGTKVTILEQKSSEGRTWYKVSYGTQATDVGWVREDVIKILPDQNPTDENTRLYFETDKKLVRVYQEGSSVYMNVYNKLADKTDISRVPATKLPKDSKGWEAYLATKDGRTYQASFIRRGATQLKITSSNNGENLEPTEIGFASKGIEYQQIA</sequence>
<dbReference type="Pfam" id="PF08239">
    <property type="entry name" value="SH3_3"/>
    <property type="match status" value="1"/>
</dbReference>
<feature type="compositionally biased region" description="Polar residues" evidence="1">
    <location>
        <begin position="13"/>
        <end position="37"/>
    </location>
</feature>
<comment type="caution">
    <text evidence="3">The sequence shown here is derived from an EMBL/GenBank/DDBJ whole genome shotgun (WGS) entry which is preliminary data.</text>
</comment>
<dbReference type="AlphaFoldDB" id="A0A951UV88"/>
<evidence type="ECO:0000313" key="4">
    <source>
        <dbReference type="Proteomes" id="UP000729701"/>
    </source>
</evidence>